<evidence type="ECO:0008006" key="3">
    <source>
        <dbReference type="Google" id="ProtNLM"/>
    </source>
</evidence>
<dbReference type="Proteomes" id="UP000092544">
    <property type="component" value="Unassembled WGS sequence"/>
</dbReference>
<dbReference type="AlphaFoldDB" id="A0A1A8T433"/>
<reference evidence="1 2" key="1">
    <citation type="submission" date="2016-06" db="EMBL/GenBank/DDBJ databases">
        <authorList>
            <person name="Kjaerup R.B."/>
            <person name="Dalgaard T.S."/>
            <person name="Juul-Madsen H.R."/>
        </authorList>
    </citation>
    <scope>NUCLEOTIDE SEQUENCE [LARGE SCALE GENOMIC DNA]</scope>
    <source>
        <strain evidence="1 2">CECT 8886</strain>
    </source>
</reference>
<sequence>MWSIETTDVFDEWFEALDDIDKENVLATLLLLQQKGPQLSRPYADAVNGSKFANMKELRTQSKGNPIRSFYAFNPSRTGILLCAGEKTGKDKRFYEQMIPVADKEFEKHLLDLKSRGE</sequence>
<protein>
    <recommendedName>
        <fullName evidence="3">Diaminopimelate decarboxylase</fullName>
    </recommendedName>
</protein>
<dbReference type="STRING" id="1792290.MSP8886_00667"/>
<dbReference type="InterPro" id="IPR009241">
    <property type="entry name" value="HigB-like"/>
</dbReference>
<proteinExistence type="predicted"/>
<accession>A0A1A8T433</accession>
<dbReference type="Pfam" id="PF05973">
    <property type="entry name" value="Gp49"/>
    <property type="match status" value="1"/>
</dbReference>
<evidence type="ECO:0000313" key="1">
    <source>
        <dbReference type="EMBL" id="SBS26663.1"/>
    </source>
</evidence>
<dbReference type="EMBL" id="FLOB01000001">
    <property type="protein sequence ID" value="SBS26663.1"/>
    <property type="molecule type" value="Genomic_DNA"/>
</dbReference>
<gene>
    <name evidence="1" type="ORF">MSP8886_00667</name>
</gene>
<dbReference type="OrthoDB" id="330810at2"/>
<organism evidence="1 2">
    <name type="scientific">Marinomonas spartinae</name>
    <dbReference type="NCBI Taxonomy" id="1792290"/>
    <lineage>
        <taxon>Bacteria</taxon>
        <taxon>Pseudomonadati</taxon>
        <taxon>Pseudomonadota</taxon>
        <taxon>Gammaproteobacteria</taxon>
        <taxon>Oceanospirillales</taxon>
        <taxon>Oceanospirillaceae</taxon>
        <taxon>Marinomonas</taxon>
    </lineage>
</organism>
<keyword evidence="2" id="KW-1185">Reference proteome</keyword>
<dbReference type="RefSeq" id="WP_067012625.1">
    <property type="nucleotide sequence ID" value="NZ_FLOB01000001.1"/>
</dbReference>
<name>A0A1A8T433_9GAMM</name>
<evidence type="ECO:0000313" key="2">
    <source>
        <dbReference type="Proteomes" id="UP000092544"/>
    </source>
</evidence>